<dbReference type="EMBL" id="VFOQ01000002">
    <property type="protein sequence ID" value="TQL57123.1"/>
    <property type="molecule type" value="Genomic_DNA"/>
</dbReference>
<dbReference type="AlphaFoldDB" id="A0A542Z9Y0"/>
<organism evidence="2 3">
    <name type="scientific">Oryzihumus leptocrescens</name>
    <dbReference type="NCBI Taxonomy" id="297536"/>
    <lineage>
        <taxon>Bacteria</taxon>
        <taxon>Bacillati</taxon>
        <taxon>Actinomycetota</taxon>
        <taxon>Actinomycetes</taxon>
        <taxon>Micrococcales</taxon>
        <taxon>Intrasporangiaceae</taxon>
        <taxon>Oryzihumus</taxon>
    </lineage>
</organism>
<keyword evidence="3" id="KW-1185">Reference proteome</keyword>
<sequence length="309" mass="33392">MTERTKGTTATLAGQVREQFSWLPRVLVVAAVLVLAWGWWALAFLASTRSSLTGSTEVWPPHLPVLLTQFSLAVFGPVGASIVVMVVLRRAGLALLSVLLGYGVALWFTLRGAPGLVAADPTERKIMLVTVGLAAILGLALGVIATRGPQRLGFIGVLALAPVTGLLVTLLHLGDAGTWLGRVLVAALLVLIAWRRWTGVLLWPLFVLWFWLVEVAQQTLRYGAETLRHPGGHRVNLQLVLEAMTDFLRNAWEVLASNAWSFLWPAILLAAVVLAWRRAWPGVMDRAAKLPLPARKPATGNGEPAPEGD</sequence>
<evidence type="ECO:0000256" key="1">
    <source>
        <dbReference type="SAM" id="Phobius"/>
    </source>
</evidence>
<feature type="transmembrane region" description="Helical" evidence="1">
    <location>
        <begin position="201"/>
        <end position="220"/>
    </location>
</feature>
<evidence type="ECO:0000313" key="2">
    <source>
        <dbReference type="EMBL" id="TQL57123.1"/>
    </source>
</evidence>
<proteinExistence type="predicted"/>
<gene>
    <name evidence="2" type="ORF">FB474_3898</name>
</gene>
<dbReference type="Proteomes" id="UP000319514">
    <property type="component" value="Unassembled WGS sequence"/>
</dbReference>
<keyword evidence="1" id="KW-0472">Membrane</keyword>
<feature type="transmembrane region" description="Helical" evidence="1">
    <location>
        <begin position="259"/>
        <end position="276"/>
    </location>
</feature>
<name>A0A542Z9Y0_9MICO</name>
<feature type="transmembrane region" description="Helical" evidence="1">
    <location>
        <begin position="66"/>
        <end position="88"/>
    </location>
</feature>
<keyword evidence="1" id="KW-1133">Transmembrane helix</keyword>
<accession>A0A542Z9Y0</accession>
<reference evidence="2 3" key="1">
    <citation type="submission" date="2019-06" db="EMBL/GenBank/DDBJ databases">
        <title>Sequencing the genomes of 1000 actinobacteria strains.</title>
        <authorList>
            <person name="Klenk H.-P."/>
        </authorList>
    </citation>
    <scope>NUCLEOTIDE SEQUENCE [LARGE SCALE GENOMIC DNA]</scope>
    <source>
        <strain evidence="2 3">DSM 18082</strain>
    </source>
</reference>
<feature type="transmembrane region" description="Helical" evidence="1">
    <location>
        <begin position="152"/>
        <end position="173"/>
    </location>
</feature>
<feature type="transmembrane region" description="Helical" evidence="1">
    <location>
        <begin position="93"/>
        <end position="114"/>
    </location>
</feature>
<keyword evidence="1" id="KW-0812">Transmembrane</keyword>
<protein>
    <submittedName>
        <fullName evidence="2">Uncharacterized protein</fullName>
    </submittedName>
</protein>
<evidence type="ECO:0000313" key="3">
    <source>
        <dbReference type="Proteomes" id="UP000319514"/>
    </source>
</evidence>
<comment type="caution">
    <text evidence="2">The sequence shown here is derived from an EMBL/GenBank/DDBJ whole genome shotgun (WGS) entry which is preliminary data.</text>
</comment>
<feature type="transmembrane region" description="Helical" evidence="1">
    <location>
        <begin position="126"/>
        <end position="145"/>
    </location>
</feature>
<feature type="transmembrane region" description="Helical" evidence="1">
    <location>
        <begin position="26"/>
        <end position="46"/>
    </location>
</feature>
<dbReference type="RefSeq" id="WP_185746274.1">
    <property type="nucleotide sequence ID" value="NZ_BAAAKX010000006.1"/>
</dbReference>